<evidence type="ECO:0000256" key="19">
    <source>
        <dbReference type="PROSITE-ProRule" id="PRU10141"/>
    </source>
</evidence>
<dbReference type="InterPro" id="IPR011009">
    <property type="entry name" value="Kinase-like_dom_sf"/>
</dbReference>
<feature type="binding site" evidence="19">
    <location>
        <position position="499"/>
    </location>
    <ligand>
        <name>ATP</name>
        <dbReference type="ChEBI" id="CHEBI:30616"/>
    </ligand>
</feature>
<evidence type="ECO:0000256" key="5">
    <source>
        <dbReference type="ARBA" id="ARBA00022614"/>
    </source>
</evidence>
<evidence type="ECO:0000256" key="6">
    <source>
        <dbReference type="ARBA" id="ARBA00022679"/>
    </source>
</evidence>
<dbReference type="Pfam" id="PF23598">
    <property type="entry name" value="LRR_14"/>
    <property type="match status" value="1"/>
</dbReference>
<dbReference type="EMBL" id="JABFUD020000015">
    <property type="protein sequence ID" value="KAI5069322.1"/>
    <property type="molecule type" value="Genomic_DNA"/>
</dbReference>
<evidence type="ECO:0000313" key="24">
    <source>
        <dbReference type="Proteomes" id="UP000886520"/>
    </source>
</evidence>
<dbReference type="Gene3D" id="3.80.10.10">
    <property type="entry name" value="Ribonuclease Inhibitor"/>
    <property type="match status" value="2"/>
</dbReference>
<keyword evidence="8 21" id="KW-0732">Signal</keyword>
<evidence type="ECO:0000256" key="21">
    <source>
        <dbReference type="SAM" id="SignalP"/>
    </source>
</evidence>
<dbReference type="PROSITE" id="PS00107">
    <property type="entry name" value="PROTEIN_KINASE_ATP"/>
    <property type="match status" value="1"/>
</dbReference>
<dbReference type="Gene3D" id="3.30.200.20">
    <property type="entry name" value="Phosphorylase Kinase, domain 1"/>
    <property type="match status" value="1"/>
</dbReference>
<dbReference type="AlphaFoldDB" id="A0A9D4ZCT2"/>
<feature type="signal peptide" evidence="21">
    <location>
        <begin position="1"/>
        <end position="19"/>
    </location>
</feature>
<accession>A0A9D4ZCT2</accession>
<dbReference type="InterPro" id="IPR032675">
    <property type="entry name" value="LRR_dom_sf"/>
</dbReference>
<dbReference type="OrthoDB" id="1668230at2759"/>
<keyword evidence="10 19" id="KW-0547">Nucleotide-binding</keyword>
<dbReference type="GO" id="GO:0004674">
    <property type="term" value="F:protein serine/threonine kinase activity"/>
    <property type="evidence" value="ECO:0007669"/>
    <property type="project" value="UniProtKB-KW"/>
</dbReference>
<keyword evidence="9" id="KW-0677">Repeat</keyword>
<evidence type="ECO:0000256" key="10">
    <source>
        <dbReference type="ARBA" id="ARBA00022741"/>
    </source>
</evidence>
<reference evidence="23" key="1">
    <citation type="submission" date="2021-01" db="EMBL/GenBank/DDBJ databases">
        <title>Adiantum capillus-veneris genome.</title>
        <authorList>
            <person name="Fang Y."/>
            <person name="Liao Q."/>
        </authorList>
    </citation>
    <scope>NUCLEOTIDE SEQUENCE</scope>
    <source>
        <strain evidence="23">H3</strain>
        <tissue evidence="23">Leaf</tissue>
    </source>
</reference>
<evidence type="ECO:0000256" key="1">
    <source>
        <dbReference type="ARBA" id="ARBA00004479"/>
    </source>
</evidence>
<comment type="subcellular location">
    <subcellularLocation>
        <location evidence="1">Membrane</location>
        <topology evidence="1">Single-pass type I membrane protein</topology>
    </subcellularLocation>
</comment>
<dbReference type="PANTHER" id="PTHR48006">
    <property type="entry name" value="LEUCINE-RICH REPEAT-CONTAINING PROTEIN DDB_G0281931-RELATED"/>
    <property type="match status" value="1"/>
</dbReference>
<feature type="domain" description="Protein kinase" evidence="22">
    <location>
        <begin position="472"/>
        <end position="744"/>
    </location>
</feature>
<evidence type="ECO:0000256" key="2">
    <source>
        <dbReference type="ARBA" id="ARBA00008684"/>
    </source>
</evidence>
<dbReference type="Gene3D" id="1.10.510.10">
    <property type="entry name" value="Transferase(Phosphotransferase) domain 1"/>
    <property type="match status" value="1"/>
</dbReference>
<keyword evidence="24" id="KW-1185">Reference proteome</keyword>
<feature type="chain" id="PRO_5039159641" description="non-specific serine/threonine protein kinase" evidence="21">
    <location>
        <begin position="20"/>
        <end position="790"/>
    </location>
</feature>
<dbReference type="SUPFAM" id="SSF56112">
    <property type="entry name" value="Protein kinase-like (PK-like)"/>
    <property type="match status" value="1"/>
</dbReference>
<dbReference type="InterPro" id="IPR013210">
    <property type="entry name" value="LRR_N_plant-typ"/>
</dbReference>
<keyword evidence="15" id="KW-0675">Receptor</keyword>
<dbReference type="Pfam" id="PF08263">
    <property type="entry name" value="LRRNT_2"/>
    <property type="match status" value="1"/>
</dbReference>
<keyword evidence="7 20" id="KW-0812">Transmembrane</keyword>
<keyword evidence="13 20" id="KW-1133">Transmembrane helix</keyword>
<keyword evidence="6" id="KW-0808">Transferase</keyword>
<keyword evidence="12 19" id="KW-0067">ATP-binding</keyword>
<evidence type="ECO:0000256" key="8">
    <source>
        <dbReference type="ARBA" id="ARBA00022729"/>
    </source>
</evidence>
<keyword evidence="14 20" id="KW-0472">Membrane</keyword>
<dbReference type="GO" id="GO:0005524">
    <property type="term" value="F:ATP binding"/>
    <property type="evidence" value="ECO:0007669"/>
    <property type="project" value="UniProtKB-UniRule"/>
</dbReference>
<organism evidence="23 24">
    <name type="scientific">Adiantum capillus-veneris</name>
    <name type="common">Maidenhair fern</name>
    <dbReference type="NCBI Taxonomy" id="13818"/>
    <lineage>
        <taxon>Eukaryota</taxon>
        <taxon>Viridiplantae</taxon>
        <taxon>Streptophyta</taxon>
        <taxon>Embryophyta</taxon>
        <taxon>Tracheophyta</taxon>
        <taxon>Polypodiopsida</taxon>
        <taxon>Polypodiidae</taxon>
        <taxon>Polypodiales</taxon>
        <taxon>Pteridineae</taxon>
        <taxon>Pteridaceae</taxon>
        <taxon>Vittarioideae</taxon>
        <taxon>Adiantum</taxon>
    </lineage>
</organism>
<evidence type="ECO:0000313" key="23">
    <source>
        <dbReference type="EMBL" id="KAI5069322.1"/>
    </source>
</evidence>
<dbReference type="PANTHER" id="PTHR48006:SF51">
    <property type="entry name" value="PROTEIN KINASE DOMAIN-CONTAINING PROTEIN"/>
    <property type="match status" value="1"/>
</dbReference>
<dbReference type="PROSITE" id="PS00108">
    <property type="entry name" value="PROTEIN_KINASE_ST"/>
    <property type="match status" value="1"/>
</dbReference>
<evidence type="ECO:0000256" key="11">
    <source>
        <dbReference type="ARBA" id="ARBA00022777"/>
    </source>
</evidence>
<evidence type="ECO:0000256" key="18">
    <source>
        <dbReference type="ARBA" id="ARBA00048679"/>
    </source>
</evidence>
<keyword evidence="16" id="KW-0325">Glycoprotein</keyword>
<dbReference type="Proteomes" id="UP000886520">
    <property type="component" value="Chromosome 15"/>
</dbReference>
<dbReference type="InterPro" id="IPR051824">
    <property type="entry name" value="LRR_Rcpt-Like_S/T_Kinase"/>
</dbReference>
<evidence type="ECO:0000256" key="12">
    <source>
        <dbReference type="ARBA" id="ARBA00022840"/>
    </source>
</evidence>
<evidence type="ECO:0000256" key="17">
    <source>
        <dbReference type="ARBA" id="ARBA00047899"/>
    </source>
</evidence>
<comment type="similarity">
    <text evidence="2">Belongs to the protein kinase superfamily. Ser/Thr protein kinase family.</text>
</comment>
<dbReference type="FunFam" id="3.80.10.10:FF:000041">
    <property type="entry name" value="LRR receptor-like serine/threonine-protein kinase ERECTA"/>
    <property type="match status" value="1"/>
</dbReference>
<evidence type="ECO:0000256" key="20">
    <source>
        <dbReference type="SAM" id="Phobius"/>
    </source>
</evidence>
<dbReference type="SUPFAM" id="SSF52058">
    <property type="entry name" value="L domain-like"/>
    <property type="match status" value="1"/>
</dbReference>
<feature type="transmembrane region" description="Helical" evidence="20">
    <location>
        <begin position="411"/>
        <end position="432"/>
    </location>
</feature>
<sequence>MQSLYILLTLLIMDSSSSGFAFASSTSERDALLGAMVAWKVNFSSWVGDDPCINWQGVRCDSDGRVTYLNLSNTGIVGPVPQEIASLQDLTVLDLCNPRYNARSTMNAVSGDLSPLQGLIHLQNLNVSFNNITLSSFPSAIFNLTNLVSLRIDNLRIGGPLPKELVNLTKLEYMYLANNSLTGPIPIEYGRLMHLREISLWNNNLNSKIPPEFGNLTNLTYINFHECNLYGGLPPELGKCKKMRNISLYGNSLTGIVPDSWKNMTQLSVLWLHRNRLTKYLPEWLPSLPNLYNVSLDYNLFYGSVPNFSNASVKIMSITCNYFSGATPTGPANLVLNTSGNCFDPINNNEKIRCQQDYFDCGSFFNSLPNGACPRCPSSQSLEDANTCVCTLSTTGDIGGSTGGGSNRGKLIGSIVGVGGLLLVLASLFYVYRRYRKPVKQRYLGYASELWDGPEGIVRYNIQDIVAATDDFDKRHQIGVGGFGRVFHAVLGGREVAVKLAHTSSIQSTAGFRNELVLLSRLHHVNLVHLLGFCEAEGIQILVYEYMPNGNLHTMLFKNTITLDWLTRLDIALGIAHGLEYLHSFADPPVIHRDVKLSNVLLDDNLVAKLSDFGISKVAQEFETQMATRPAGTAGYIDPQYVLTEQLTSASDVYGFGMVLLELISGQKCIDNARADGQNLIEWVEFTLQTGKTESIVDPRLGDRYPKQIYQDIIRLALDCAAFKSGDRPSMKVVVAILDGCRWSVARDLNKMNHSESFQDNEHVDEEAVSCRVSRQESNNVLSESTLVPR</sequence>
<evidence type="ECO:0000256" key="3">
    <source>
        <dbReference type="ARBA" id="ARBA00012513"/>
    </source>
</evidence>
<evidence type="ECO:0000256" key="15">
    <source>
        <dbReference type="ARBA" id="ARBA00023170"/>
    </source>
</evidence>
<dbReference type="FunFam" id="1.10.510.10:FF:000287">
    <property type="entry name" value="probable LRR receptor-like serine/threonine-protein kinase RKF3"/>
    <property type="match status" value="1"/>
</dbReference>
<comment type="catalytic activity">
    <reaction evidence="17">
        <text>L-threonyl-[protein] + ATP = O-phospho-L-threonyl-[protein] + ADP + H(+)</text>
        <dbReference type="Rhea" id="RHEA:46608"/>
        <dbReference type="Rhea" id="RHEA-COMP:11060"/>
        <dbReference type="Rhea" id="RHEA-COMP:11605"/>
        <dbReference type="ChEBI" id="CHEBI:15378"/>
        <dbReference type="ChEBI" id="CHEBI:30013"/>
        <dbReference type="ChEBI" id="CHEBI:30616"/>
        <dbReference type="ChEBI" id="CHEBI:61977"/>
        <dbReference type="ChEBI" id="CHEBI:456216"/>
        <dbReference type="EC" id="2.7.11.1"/>
    </reaction>
</comment>
<keyword evidence="4" id="KW-0723">Serine/threonine-protein kinase</keyword>
<proteinExistence type="inferred from homology"/>
<evidence type="ECO:0000256" key="16">
    <source>
        <dbReference type="ARBA" id="ARBA00023180"/>
    </source>
</evidence>
<dbReference type="Pfam" id="PF07714">
    <property type="entry name" value="PK_Tyr_Ser-Thr"/>
    <property type="match status" value="1"/>
</dbReference>
<dbReference type="SMART" id="SM00369">
    <property type="entry name" value="LRR_TYP"/>
    <property type="match status" value="4"/>
</dbReference>
<evidence type="ECO:0000256" key="13">
    <source>
        <dbReference type="ARBA" id="ARBA00022989"/>
    </source>
</evidence>
<dbReference type="EC" id="2.7.11.1" evidence="3"/>
<dbReference type="InterPro" id="IPR003591">
    <property type="entry name" value="Leu-rich_rpt_typical-subtyp"/>
</dbReference>
<name>A0A9D4ZCT2_ADICA</name>
<gene>
    <name evidence="23" type="ORF">GOP47_0015623</name>
</gene>
<evidence type="ECO:0000256" key="14">
    <source>
        <dbReference type="ARBA" id="ARBA00023136"/>
    </source>
</evidence>
<evidence type="ECO:0000256" key="9">
    <source>
        <dbReference type="ARBA" id="ARBA00022737"/>
    </source>
</evidence>
<protein>
    <recommendedName>
        <fullName evidence="3">non-specific serine/threonine protein kinase</fullName>
        <ecNumber evidence="3">2.7.11.1</ecNumber>
    </recommendedName>
</protein>
<dbReference type="InterPro" id="IPR000719">
    <property type="entry name" value="Prot_kinase_dom"/>
</dbReference>
<comment type="caution">
    <text evidence="23">The sequence shown here is derived from an EMBL/GenBank/DDBJ whole genome shotgun (WGS) entry which is preliminary data.</text>
</comment>
<evidence type="ECO:0000256" key="7">
    <source>
        <dbReference type="ARBA" id="ARBA00022692"/>
    </source>
</evidence>
<dbReference type="InterPro" id="IPR008271">
    <property type="entry name" value="Ser/Thr_kinase_AS"/>
</dbReference>
<keyword evidence="11" id="KW-0418">Kinase</keyword>
<dbReference type="InterPro" id="IPR017441">
    <property type="entry name" value="Protein_kinase_ATP_BS"/>
</dbReference>
<dbReference type="InterPro" id="IPR055414">
    <property type="entry name" value="LRR_R13L4/SHOC2-like"/>
</dbReference>
<comment type="catalytic activity">
    <reaction evidence="18">
        <text>L-seryl-[protein] + ATP = O-phospho-L-seryl-[protein] + ADP + H(+)</text>
        <dbReference type="Rhea" id="RHEA:17989"/>
        <dbReference type="Rhea" id="RHEA-COMP:9863"/>
        <dbReference type="Rhea" id="RHEA-COMP:11604"/>
        <dbReference type="ChEBI" id="CHEBI:15378"/>
        <dbReference type="ChEBI" id="CHEBI:29999"/>
        <dbReference type="ChEBI" id="CHEBI:30616"/>
        <dbReference type="ChEBI" id="CHEBI:83421"/>
        <dbReference type="ChEBI" id="CHEBI:456216"/>
        <dbReference type="EC" id="2.7.11.1"/>
    </reaction>
</comment>
<dbReference type="GO" id="GO:0016020">
    <property type="term" value="C:membrane"/>
    <property type="evidence" value="ECO:0007669"/>
    <property type="project" value="UniProtKB-SubCell"/>
</dbReference>
<keyword evidence="5" id="KW-0433">Leucine-rich repeat</keyword>
<dbReference type="SMART" id="SM00220">
    <property type="entry name" value="S_TKc"/>
    <property type="match status" value="1"/>
</dbReference>
<evidence type="ECO:0000256" key="4">
    <source>
        <dbReference type="ARBA" id="ARBA00022527"/>
    </source>
</evidence>
<evidence type="ECO:0000259" key="22">
    <source>
        <dbReference type="PROSITE" id="PS50011"/>
    </source>
</evidence>
<dbReference type="PROSITE" id="PS50011">
    <property type="entry name" value="PROTEIN_KINASE_DOM"/>
    <property type="match status" value="1"/>
</dbReference>
<dbReference type="InterPro" id="IPR001245">
    <property type="entry name" value="Ser-Thr/Tyr_kinase_cat_dom"/>
</dbReference>